<evidence type="ECO:0000256" key="2">
    <source>
        <dbReference type="ARBA" id="ARBA00010139"/>
    </source>
</evidence>
<evidence type="ECO:0000313" key="10">
    <source>
        <dbReference type="Proteomes" id="UP000249056"/>
    </source>
</evidence>
<reference evidence="9 10" key="1">
    <citation type="submission" date="2018-06" db="EMBL/GenBank/DDBJ databases">
        <title>Genome Sequence of the Brown Rot Fungal Pathogen Monilinia fructigena.</title>
        <authorList>
            <person name="Landi L."/>
            <person name="De Miccolis Angelini R.M."/>
            <person name="Pollastro S."/>
            <person name="Abate D."/>
            <person name="Faretra F."/>
            <person name="Romanazzi G."/>
        </authorList>
    </citation>
    <scope>NUCLEOTIDE SEQUENCE [LARGE SCALE GENOMIC DNA]</scope>
    <source>
        <strain evidence="9 10">Mfrg269</strain>
    </source>
</reference>
<dbReference type="GO" id="GO:0004497">
    <property type="term" value="F:monooxygenase activity"/>
    <property type="evidence" value="ECO:0007669"/>
    <property type="project" value="UniProtKB-KW"/>
</dbReference>
<dbReference type="EMBL" id="QKRW01000005">
    <property type="protein sequence ID" value="RAL66985.1"/>
    <property type="molecule type" value="Genomic_DNA"/>
</dbReference>
<keyword evidence="5" id="KW-0521">NADP</keyword>
<feature type="compositionally biased region" description="Polar residues" evidence="8">
    <location>
        <begin position="630"/>
        <end position="639"/>
    </location>
</feature>
<keyword evidence="3" id="KW-0285">Flavoprotein</keyword>
<dbReference type="PRINTS" id="PR00368">
    <property type="entry name" value="FADPNR"/>
</dbReference>
<evidence type="ECO:0000256" key="7">
    <source>
        <dbReference type="ARBA" id="ARBA00023033"/>
    </source>
</evidence>
<dbReference type="SUPFAM" id="SSF51905">
    <property type="entry name" value="FAD/NAD(P)-binding domain"/>
    <property type="match status" value="2"/>
</dbReference>
<evidence type="ECO:0000256" key="4">
    <source>
        <dbReference type="ARBA" id="ARBA00022827"/>
    </source>
</evidence>
<organism evidence="9 10">
    <name type="scientific">Monilinia fructigena</name>
    <dbReference type="NCBI Taxonomy" id="38457"/>
    <lineage>
        <taxon>Eukaryota</taxon>
        <taxon>Fungi</taxon>
        <taxon>Dikarya</taxon>
        <taxon>Ascomycota</taxon>
        <taxon>Pezizomycotina</taxon>
        <taxon>Leotiomycetes</taxon>
        <taxon>Helotiales</taxon>
        <taxon>Sclerotiniaceae</taxon>
        <taxon>Monilinia</taxon>
    </lineage>
</organism>
<dbReference type="Pfam" id="PF13450">
    <property type="entry name" value="NAD_binding_8"/>
    <property type="match status" value="1"/>
</dbReference>
<evidence type="ECO:0000256" key="6">
    <source>
        <dbReference type="ARBA" id="ARBA00023002"/>
    </source>
</evidence>
<dbReference type="PRINTS" id="PR00411">
    <property type="entry name" value="PNDRDTASEI"/>
</dbReference>
<evidence type="ECO:0000256" key="8">
    <source>
        <dbReference type="SAM" id="MobiDB-lite"/>
    </source>
</evidence>
<evidence type="ECO:0000256" key="3">
    <source>
        <dbReference type="ARBA" id="ARBA00022630"/>
    </source>
</evidence>
<dbReference type="AlphaFoldDB" id="A0A395J3A0"/>
<sequence>MSAIVATLPELFSSLDPQALARKYNLEREKRIRDDGLTQYKEPTGNLSRFQEDALTEKIVTREPITDSPEVLIVGGGYGGLLAAARLAQQGVASFRILEKGGGFGGTWYWNQYPGAQCDIESYIYLPLLEELGYVPTEKYARTTEIHKHIEMLVTRYNIKEKTIFQTEAKSMTWDKDTPSWKTETNRGDLFTSKFAITATGILHKLKLPGLEGMELFAGKSFHTSRWDYGVTGGDVNGNLSKLADMRVGVIGTGATAVQMLPHLAKASKHVYVFQRTPSTINVRNNKPTPPDFSQDLKPGWQENRMENFNDRISNCHQKEDLVADGWTLNPATQILGKADACTDQVKLGQMMMMADFQLMERIRARVDELVEDKETAEKLKPWYSSMCKRPCFHDEYLSLFNRPNVQLIDTNGKGVDLTTAYQRRSGITVTGRDGLVLDNKWKMGPSTFHGFQTHGFPNYFFFGTTQSGVSANFMYTLTHQSMHTAYIIAECKKKNIKAVEASKEAEGQWVKDILEGSAPMVNYFAQCTPGYFNGEGQVGKHPEVSGKTAVYGQGASAWGKLLEDWRESGEMEGLKTQGHHAPPLKAKESAAPPPPAKQTVSMSRATVLAAPIANAAYRKPVNLPPAPQVSASINPTDV</sequence>
<dbReference type="Proteomes" id="UP000249056">
    <property type="component" value="Unassembled WGS sequence"/>
</dbReference>
<gene>
    <name evidence="9" type="ORF">DID88_007765</name>
</gene>
<evidence type="ECO:0000313" key="9">
    <source>
        <dbReference type="EMBL" id="RAL66985.1"/>
    </source>
</evidence>
<feature type="region of interest" description="Disordered" evidence="8">
    <location>
        <begin position="620"/>
        <end position="639"/>
    </location>
</feature>
<comment type="caution">
    <text evidence="9">The sequence shown here is derived from an EMBL/GenBank/DDBJ whole genome shotgun (WGS) entry which is preliminary data.</text>
</comment>
<dbReference type="InterPro" id="IPR036188">
    <property type="entry name" value="FAD/NAD-bd_sf"/>
</dbReference>
<evidence type="ECO:0000256" key="5">
    <source>
        <dbReference type="ARBA" id="ARBA00022857"/>
    </source>
</evidence>
<accession>A0A395J3A0</accession>
<dbReference type="InterPro" id="IPR050775">
    <property type="entry name" value="FAD-binding_Monooxygenases"/>
</dbReference>
<keyword evidence="7" id="KW-0503">Monooxygenase</keyword>
<comment type="cofactor">
    <cofactor evidence="1">
        <name>FAD</name>
        <dbReference type="ChEBI" id="CHEBI:57692"/>
    </cofactor>
</comment>
<feature type="region of interest" description="Disordered" evidence="8">
    <location>
        <begin position="571"/>
        <end position="603"/>
    </location>
</feature>
<dbReference type="PANTHER" id="PTHR43098:SF4">
    <property type="entry name" value="BLR3857 PROTEIN"/>
    <property type="match status" value="1"/>
</dbReference>
<comment type="similarity">
    <text evidence="2">Belongs to the FAD-binding monooxygenase family.</text>
</comment>
<keyword evidence="4" id="KW-0274">FAD</keyword>
<proteinExistence type="inferred from homology"/>
<keyword evidence="10" id="KW-1185">Reference proteome</keyword>
<dbReference type="PANTHER" id="PTHR43098">
    <property type="entry name" value="L-ORNITHINE N(5)-MONOOXYGENASE-RELATED"/>
    <property type="match status" value="1"/>
</dbReference>
<evidence type="ECO:0000256" key="1">
    <source>
        <dbReference type="ARBA" id="ARBA00001974"/>
    </source>
</evidence>
<name>A0A395J3A0_9HELO</name>
<dbReference type="Gene3D" id="3.50.50.60">
    <property type="entry name" value="FAD/NAD(P)-binding domain"/>
    <property type="match status" value="2"/>
</dbReference>
<evidence type="ECO:0008006" key="11">
    <source>
        <dbReference type="Google" id="ProtNLM"/>
    </source>
</evidence>
<dbReference type="OrthoDB" id="66881at2759"/>
<protein>
    <recommendedName>
        <fullName evidence="11">FAD/NAD(P)-binding domain-containing protein</fullName>
    </recommendedName>
</protein>
<keyword evidence="6" id="KW-0560">Oxidoreductase</keyword>